<evidence type="ECO:0000256" key="7">
    <source>
        <dbReference type="ARBA" id="ARBA00049244"/>
    </source>
</evidence>
<dbReference type="InterPro" id="IPR008921">
    <property type="entry name" value="DNA_pol3_clamp-load_cplx_C"/>
</dbReference>
<dbReference type="GO" id="GO:0003887">
    <property type="term" value="F:DNA-directed DNA polymerase activity"/>
    <property type="evidence" value="ECO:0007669"/>
    <property type="project" value="UniProtKB-KW"/>
</dbReference>
<dbReference type="Gene3D" id="1.20.272.10">
    <property type="match status" value="1"/>
</dbReference>
<sequence>MKLSTRDANAYFKRPDTSAAGCLIFGDDAMRVALKRQDLMAALLGANAEEEMRLTRMTGADLRSDSAGLLDAVKAVGFFPGPRAVLVEGATDGLSKVFTTAFDEWQQGDAQIIATAGRLTAKSALRKVFEGNKLAYAAAIYDDPPGRAEIEEMLKAAQITDADREAMVDLEALARSIGPGDFRQMIDKLGLYKRGDATPVMPADIEAVAPLTREAELDDILHATAEAETGAIGPILMRLKQQGTTPVSLCIAALRHFRALHAAAIHPNGPAAGLQAMRPPVFGPRRDRMARQAGRWGQGALETALSLLVETDLTLRSASTAPQMAVMERTLIRLAMLPGRGKR</sequence>
<dbReference type="InterPro" id="IPR005790">
    <property type="entry name" value="DNA_polIII_delta"/>
</dbReference>
<protein>
    <recommendedName>
        <fullName evidence="1">DNA-directed DNA polymerase</fullName>
        <ecNumber evidence="1">2.7.7.7</ecNumber>
    </recommendedName>
</protein>
<evidence type="ECO:0000256" key="5">
    <source>
        <dbReference type="ARBA" id="ARBA00022932"/>
    </source>
</evidence>
<gene>
    <name evidence="8" type="ORF">KUL25_17070</name>
</gene>
<accession>A0A975TUR7</accession>
<evidence type="ECO:0000256" key="1">
    <source>
        <dbReference type="ARBA" id="ARBA00012417"/>
    </source>
</evidence>
<name>A0A975TUR7_9RHOB</name>
<dbReference type="Proteomes" id="UP000693972">
    <property type="component" value="Unassembled WGS sequence"/>
</dbReference>
<dbReference type="GO" id="GO:0006261">
    <property type="term" value="P:DNA-templated DNA replication"/>
    <property type="evidence" value="ECO:0007669"/>
    <property type="project" value="TreeGrafter"/>
</dbReference>
<keyword evidence="5" id="KW-0239">DNA-directed DNA polymerase</keyword>
<comment type="similarity">
    <text evidence="6">Belongs to the DNA polymerase HolA subunit family.</text>
</comment>
<reference evidence="8 9" key="1">
    <citation type="submission" date="2021-07" db="EMBL/GenBank/DDBJ databases">
        <title>Karlodiniumbacter phycospheric gen. nov., sp. nov., a phycosphere bacterium isolated from karlodinium veneficum.</title>
        <authorList>
            <person name="Peng Y."/>
            <person name="Jiang L."/>
            <person name="Lee J."/>
        </authorList>
    </citation>
    <scope>NUCLEOTIDE SEQUENCE</scope>
    <source>
        <strain evidence="8 9">N5</strain>
    </source>
</reference>
<dbReference type="PANTHER" id="PTHR34388">
    <property type="entry name" value="DNA POLYMERASE III SUBUNIT DELTA"/>
    <property type="match status" value="1"/>
</dbReference>
<dbReference type="NCBIfam" id="TIGR01128">
    <property type="entry name" value="holA"/>
    <property type="match status" value="1"/>
</dbReference>
<dbReference type="GO" id="GO:0009360">
    <property type="term" value="C:DNA polymerase III complex"/>
    <property type="evidence" value="ECO:0007669"/>
    <property type="project" value="TreeGrafter"/>
</dbReference>
<evidence type="ECO:0000313" key="8">
    <source>
        <dbReference type="EMBL" id="QXL87124.1"/>
    </source>
</evidence>
<dbReference type="SUPFAM" id="SSF48019">
    <property type="entry name" value="post-AAA+ oligomerization domain-like"/>
    <property type="match status" value="1"/>
</dbReference>
<dbReference type="AlphaFoldDB" id="A0A975TUR7"/>
<keyword evidence="9" id="KW-1185">Reference proteome</keyword>
<dbReference type="EMBL" id="JAIMBW010000001">
    <property type="protein sequence ID" value="MBY4894471.1"/>
    <property type="molecule type" value="Genomic_DNA"/>
</dbReference>
<evidence type="ECO:0000256" key="3">
    <source>
        <dbReference type="ARBA" id="ARBA00022695"/>
    </source>
</evidence>
<evidence type="ECO:0000256" key="2">
    <source>
        <dbReference type="ARBA" id="ARBA00022679"/>
    </source>
</evidence>
<dbReference type="EMBL" id="CP078073">
    <property type="protein sequence ID" value="QXL87124.1"/>
    <property type="molecule type" value="Genomic_DNA"/>
</dbReference>
<evidence type="ECO:0000256" key="6">
    <source>
        <dbReference type="ARBA" id="ARBA00034754"/>
    </source>
</evidence>
<dbReference type="PANTHER" id="PTHR34388:SF1">
    <property type="entry name" value="DNA POLYMERASE III SUBUNIT DELTA"/>
    <property type="match status" value="1"/>
</dbReference>
<dbReference type="RefSeq" id="WP_257894034.1">
    <property type="nucleotide sequence ID" value="NZ_JAIMBW010000001.1"/>
</dbReference>
<dbReference type="EC" id="2.7.7.7" evidence="1"/>
<evidence type="ECO:0000313" key="9">
    <source>
        <dbReference type="Proteomes" id="UP000693972"/>
    </source>
</evidence>
<dbReference type="GO" id="GO:0003677">
    <property type="term" value="F:DNA binding"/>
    <property type="evidence" value="ECO:0007669"/>
    <property type="project" value="InterPro"/>
</dbReference>
<keyword evidence="4" id="KW-0235">DNA replication</keyword>
<organism evidence="8">
    <name type="scientific">Gymnodinialimonas phycosphaerae</name>
    <dbReference type="NCBI Taxonomy" id="2841589"/>
    <lineage>
        <taxon>Bacteria</taxon>
        <taxon>Pseudomonadati</taxon>
        <taxon>Pseudomonadota</taxon>
        <taxon>Alphaproteobacteria</taxon>
        <taxon>Rhodobacterales</taxon>
        <taxon>Paracoccaceae</taxon>
        <taxon>Gymnodinialimonas</taxon>
    </lineage>
</organism>
<keyword evidence="2" id="KW-0808">Transferase</keyword>
<evidence type="ECO:0000256" key="4">
    <source>
        <dbReference type="ARBA" id="ARBA00022705"/>
    </source>
</evidence>
<proteinExistence type="inferred from homology"/>
<comment type="catalytic activity">
    <reaction evidence="7">
        <text>DNA(n) + a 2'-deoxyribonucleoside 5'-triphosphate = DNA(n+1) + diphosphate</text>
        <dbReference type="Rhea" id="RHEA:22508"/>
        <dbReference type="Rhea" id="RHEA-COMP:17339"/>
        <dbReference type="Rhea" id="RHEA-COMP:17340"/>
        <dbReference type="ChEBI" id="CHEBI:33019"/>
        <dbReference type="ChEBI" id="CHEBI:61560"/>
        <dbReference type="ChEBI" id="CHEBI:173112"/>
        <dbReference type="EC" id="2.7.7.7"/>
    </reaction>
</comment>
<keyword evidence="3" id="KW-0548">Nucleotidyltransferase</keyword>